<evidence type="ECO:0000313" key="1">
    <source>
        <dbReference type="EMBL" id="KAJ4947342.1"/>
    </source>
</evidence>
<evidence type="ECO:0000313" key="2">
    <source>
        <dbReference type="Proteomes" id="UP001219934"/>
    </source>
</evidence>
<name>A0AAD6FU81_9TELE</name>
<dbReference type="EMBL" id="JAPTMU010000002">
    <property type="protein sequence ID" value="KAJ4947342.1"/>
    <property type="molecule type" value="Genomic_DNA"/>
</dbReference>
<gene>
    <name evidence="1" type="ORF">JOQ06_009378</name>
</gene>
<proteinExistence type="predicted"/>
<keyword evidence="2" id="KW-1185">Reference proteome</keyword>
<accession>A0AAD6FU81</accession>
<protein>
    <submittedName>
        <fullName evidence="1">Uncharacterized protein</fullName>
    </submittedName>
</protein>
<reference evidence="1" key="1">
    <citation type="submission" date="2022-11" db="EMBL/GenBank/DDBJ databases">
        <title>Chromosome-level genome of Pogonophryne albipinna.</title>
        <authorList>
            <person name="Jo E."/>
        </authorList>
    </citation>
    <scope>NUCLEOTIDE SEQUENCE</scope>
    <source>
        <strain evidence="1">SGF0006</strain>
        <tissue evidence="1">Muscle</tissue>
    </source>
</reference>
<sequence>MERNDCNMDNIKIQLAACWVLHNPCERRGDEYRVEWTALLATQLDEPAPAIVEAGGQDTRTALMRHLNSMSIVN</sequence>
<organism evidence="1 2">
    <name type="scientific">Pogonophryne albipinna</name>
    <dbReference type="NCBI Taxonomy" id="1090488"/>
    <lineage>
        <taxon>Eukaryota</taxon>
        <taxon>Metazoa</taxon>
        <taxon>Chordata</taxon>
        <taxon>Craniata</taxon>
        <taxon>Vertebrata</taxon>
        <taxon>Euteleostomi</taxon>
        <taxon>Actinopterygii</taxon>
        <taxon>Neopterygii</taxon>
        <taxon>Teleostei</taxon>
        <taxon>Neoteleostei</taxon>
        <taxon>Acanthomorphata</taxon>
        <taxon>Eupercaria</taxon>
        <taxon>Perciformes</taxon>
        <taxon>Notothenioidei</taxon>
        <taxon>Pogonophryne</taxon>
    </lineage>
</organism>
<dbReference type="AlphaFoldDB" id="A0AAD6FU81"/>
<comment type="caution">
    <text evidence="1">The sequence shown here is derived from an EMBL/GenBank/DDBJ whole genome shotgun (WGS) entry which is preliminary data.</text>
</comment>
<dbReference type="Proteomes" id="UP001219934">
    <property type="component" value="Unassembled WGS sequence"/>
</dbReference>